<dbReference type="EMBL" id="NEDP02005571">
    <property type="protein sequence ID" value="OWF38202.1"/>
    <property type="molecule type" value="Genomic_DNA"/>
</dbReference>
<keyword evidence="7" id="KW-1015">Disulfide bond</keyword>
<evidence type="ECO:0000256" key="8">
    <source>
        <dbReference type="SAM" id="Phobius"/>
    </source>
</evidence>
<keyword evidence="5 8" id="KW-1133">Transmembrane helix</keyword>
<evidence type="ECO:0000256" key="1">
    <source>
        <dbReference type="ARBA" id="ARBA00004308"/>
    </source>
</evidence>
<evidence type="ECO:0000256" key="4">
    <source>
        <dbReference type="ARBA" id="ARBA00022729"/>
    </source>
</evidence>
<dbReference type="OrthoDB" id="6129461at2759"/>
<evidence type="ECO:0000313" key="11">
    <source>
        <dbReference type="EMBL" id="OWF38202.1"/>
    </source>
</evidence>
<evidence type="ECO:0000256" key="7">
    <source>
        <dbReference type="ARBA" id="ARBA00023157"/>
    </source>
</evidence>
<dbReference type="Gene3D" id="2.70.130.10">
    <property type="entry name" value="Mannose-6-phosphate receptor binding domain"/>
    <property type="match status" value="1"/>
</dbReference>
<protein>
    <recommendedName>
        <fullName evidence="10">MRH domain-containing protein</fullName>
    </recommendedName>
</protein>
<sequence>MASTLLLVFGSIGLSLAQIPITCERVSPCICKDQNGRFVDLRPLARQDGTPRYHDVPNFGGREPSKTVYSYNPCFGFSEGPAGSACKDVAVCQSSNGTSEFVDLGDQRSATFSHFDNGNLSVVYNSKDKRYQTIVSLYCSDGGTEREFYVQGDIGSGTTWLQLFTKYACPRNESDIDEFEFDHWITETMAGSQPETEPVFTTPPPPHVVTMTALPGPPPTSSPATVSLVVLLLLAILVCVTLILAVLVGSMMVRSARKILFRDSVVYQPVPTEPQAYYDKSFGIIL</sequence>
<dbReference type="Proteomes" id="UP000242188">
    <property type="component" value="Unassembled WGS sequence"/>
</dbReference>
<reference evidence="11 12" key="1">
    <citation type="journal article" date="2017" name="Nat. Ecol. Evol.">
        <title>Scallop genome provides insights into evolution of bilaterian karyotype and development.</title>
        <authorList>
            <person name="Wang S."/>
            <person name="Zhang J."/>
            <person name="Jiao W."/>
            <person name="Li J."/>
            <person name="Xun X."/>
            <person name="Sun Y."/>
            <person name="Guo X."/>
            <person name="Huan P."/>
            <person name="Dong B."/>
            <person name="Zhang L."/>
            <person name="Hu X."/>
            <person name="Sun X."/>
            <person name="Wang J."/>
            <person name="Zhao C."/>
            <person name="Wang Y."/>
            <person name="Wang D."/>
            <person name="Huang X."/>
            <person name="Wang R."/>
            <person name="Lv J."/>
            <person name="Li Y."/>
            <person name="Zhang Z."/>
            <person name="Liu B."/>
            <person name="Lu W."/>
            <person name="Hui Y."/>
            <person name="Liang J."/>
            <person name="Zhou Z."/>
            <person name="Hou R."/>
            <person name="Li X."/>
            <person name="Liu Y."/>
            <person name="Li H."/>
            <person name="Ning X."/>
            <person name="Lin Y."/>
            <person name="Zhao L."/>
            <person name="Xing Q."/>
            <person name="Dou J."/>
            <person name="Li Y."/>
            <person name="Mao J."/>
            <person name="Guo H."/>
            <person name="Dou H."/>
            <person name="Li T."/>
            <person name="Mu C."/>
            <person name="Jiang W."/>
            <person name="Fu Q."/>
            <person name="Fu X."/>
            <person name="Miao Y."/>
            <person name="Liu J."/>
            <person name="Yu Q."/>
            <person name="Li R."/>
            <person name="Liao H."/>
            <person name="Li X."/>
            <person name="Kong Y."/>
            <person name="Jiang Z."/>
            <person name="Chourrout D."/>
            <person name="Li R."/>
            <person name="Bao Z."/>
        </authorList>
    </citation>
    <scope>NUCLEOTIDE SEQUENCE [LARGE SCALE GENOMIC DNA]</scope>
    <source>
        <strain evidence="11 12">PY_sf001</strain>
    </source>
</reference>
<dbReference type="GO" id="GO:0005802">
    <property type="term" value="C:trans-Golgi network"/>
    <property type="evidence" value="ECO:0007669"/>
    <property type="project" value="TreeGrafter"/>
</dbReference>
<dbReference type="InterPro" id="IPR044865">
    <property type="entry name" value="MRH_dom"/>
</dbReference>
<feature type="signal peptide" evidence="9">
    <location>
        <begin position="1"/>
        <end position="17"/>
    </location>
</feature>
<feature type="domain" description="MRH" evidence="10">
    <location>
        <begin position="27"/>
        <end position="171"/>
    </location>
</feature>
<dbReference type="InterPro" id="IPR009011">
    <property type="entry name" value="Man6P_isomerase_rcpt-bd_dom_sf"/>
</dbReference>
<feature type="transmembrane region" description="Helical" evidence="8">
    <location>
        <begin position="228"/>
        <end position="253"/>
    </location>
</feature>
<evidence type="ECO:0000256" key="5">
    <source>
        <dbReference type="ARBA" id="ARBA00022989"/>
    </source>
</evidence>
<evidence type="ECO:0000259" key="10">
    <source>
        <dbReference type="PROSITE" id="PS51914"/>
    </source>
</evidence>
<keyword evidence="6 8" id="KW-0472">Membrane</keyword>
<gene>
    <name evidence="11" type="ORF">KP79_PYT19413</name>
</gene>
<dbReference type="PANTHER" id="PTHR15071">
    <property type="entry name" value="MANNOSE-6-PHOSPHATE RECEPTOR FAMILY MEMBER"/>
    <property type="match status" value="1"/>
</dbReference>
<keyword evidence="3 8" id="KW-0812">Transmembrane</keyword>
<comment type="caution">
    <text evidence="11">The sequence shown here is derived from an EMBL/GenBank/DDBJ whole genome shotgun (WGS) entry which is preliminary data.</text>
</comment>
<evidence type="ECO:0000256" key="9">
    <source>
        <dbReference type="SAM" id="SignalP"/>
    </source>
</evidence>
<dbReference type="PROSITE" id="PS51914">
    <property type="entry name" value="MRH"/>
    <property type="match status" value="1"/>
</dbReference>
<accession>A0A210PNZ4</accession>
<proteinExistence type="predicted"/>
<evidence type="ECO:0000313" key="12">
    <source>
        <dbReference type="Proteomes" id="UP000242188"/>
    </source>
</evidence>
<evidence type="ECO:0000256" key="3">
    <source>
        <dbReference type="ARBA" id="ARBA00022692"/>
    </source>
</evidence>
<keyword evidence="2" id="KW-0813">Transport</keyword>
<keyword evidence="4 9" id="KW-0732">Signal</keyword>
<dbReference type="PANTHER" id="PTHR15071:SF0">
    <property type="entry name" value="MANNOSE 6-PHOSPHATE RECEPTOR-LIKE PROTEIN 1"/>
    <property type="match status" value="1"/>
</dbReference>
<name>A0A210PNZ4_MIZYE</name>
<dbReference type="GO" id="GO:0010008">
    <property type="term" value="C:endosome membrane"/>
    <property type="evidence" value="ECO:0007669"/>
    <property type="project" value="UniProtKB-SubCell"/>
</dbReference>
<dbReference type="SUPFAM" id="SSF50911">
    <property type="entry name" value="Mannose 6-phosphate receptor domain"/>
    <property type="match status" value="1"/>
</dbReference>
<keyword evidence="12" id="KW-1185">Reference proteome</keyword>
<dbReference type="GO" id="GO:0000139">
    <property type="term" value="C:Golgi membrane"/>
    <property type="evidence" value="ECO:0007669"/>
    <property type="project" value="UniProtKB-SubCell"/>
</dbReference>
<organism evidence="11 12">
    <name type="scientific">Mizuhopecten yessoensis</name>
    <name type="common">Japanese scallop</name>
    <name type="synonym">Patinopecten yessoensis</name>
    <dbReference type="NCBI Taxonomy" id="6573"/>
    <lineage>
        <taxon>Eukaryota</taxon>
        <taxon>Metazoa</taxon>
        <taxon>Spiralia</taxon>
        <taxon>Lophotrochozoa</taxon>
        <taxon>Mollusca</taxon>
        <taxon>Bivalvia</taxon>
        <taxon>Autobranchia</taxon>
        <taxon>Pteriomorphia</taxon>
        <taxon>Pectinida</taxon>
        <taxon>Pectinoidea</taxon>
        <taxon>Pectinidae</taxon>
        <taxon>Mizuhopecten</taxon>
    </lineage>
</organism>
<evidence type="ECO:0000256" key="6">
    <source>
        <dbReference type="ARBA" id="ARBA00023136"/>
    </source>
</evidence>
<evidence type="ECO:0000256" key="2">
    <source>
        <dbReference type="ARBA" id="ARBA00022448"/>
    </source>
</evidence>
<dbReference type="AlphaFoldDB" id="A0A210PNZ4"/>
<comment type="subcellular location">
    <subcellularLocation>
        <location evidence="1">Endomembrane system</location>
    </subcellularLocation>
</comment>
<feature type="chain" id="PRO_5013120750" description="MRH domain-containing protein" evidence="9">
    <location>
        <begin position="18"/>
        <end position="286"/>
    </location>
</feature>